<evidence type="ECO:0000313" key="3">
    <source>
        <dbReference type="EMBL" id="KAE9029083.1"/>
    </source>
</evidence>
<dbReference type="Proteomes" id="UP000433483">
    <property type="component" value="Unassembled WGS sequence"/>
</dbReference>
<dbReference type="EMBL" id="QXFY01000040">
    <property type="protein sequence ID" value="KAE9360846.1"/>
    <property type="molecule type" value="Genomic_DNA"/>
</dbReference>
<name>A0A6A3MLX7_9STRA</name>
<dbReference type="InterPro" id="IPR032396">
    <property type="entry name" value="SAS-6_N"/>
</dbReference>
<dbReference type="Proteomes" id="UP000440367">
    <property type="component" value="Unassembled WGS sequence"/>
</dbReference>
<reference evidence="17 18" key="1">
    <citation type="submission" date="2018-09" db="EMBL/GenBank/DDBJ databases">
        <title>Genomic investigation of the strawberry pathogen Phytophthora fragariae indicates pathogenicity is determined by transcriptional variation in three key races.</title>
        <authorList>
            <person name="Adams T.M."/>
            <person name="Armitage A.D."/>
            <person name="Sobczyk M.K."/>
            <person name="Bates H.J."/>
            <person name="Dunwell J.M."/>
            <person name="Nellist C.F."/>
            <person name="Harrison R.J."/>
        </authorList>
    </citation>
    <scope>NUCLEOTIDE SEQUENCE [LARGE SCALE GENOMIC DNA]</scope>
    <source>
        <strain evidence="9 13">A4</strain>
        <strain evidence="8 14">BC-1</strain>
        <strain evidence="7 18">BC-23</strain>
        <strain evidence="6 12">NOV-27</strain>
        <strain evidence="5 15">NOV-5</strain>
        <strain evidence="4 16">NOV-71</strain>
        <strain evidence="10 19">NOV-77</strain>
        <strain evidence="2 11">NOV-9</strain>
        <strain evidence="3 17">SCRP245</strain>
    </source>
</reference>
<dbReference type="Proteomes" id="UP000440732">
    <property type="component" value="Unassembled WGS sequence"/>
</dbReference>
<evidence type="ECO:0000313" key="4">
    <source>
        <dbReference type="EMBL" id="KAE9140792.1"/>
    </source>
</evidence>
<gene>
    <name evidence="9" type="ORF">PF001_g442</name>
    <name evidence="8" type="ORF">PF002_g672</name>
    <name evidence="7" type="ORF">PF004_g437</name>
    <name evidence="6" type="ORF">PF005_g519</name>
    <name evidence="5" type="ORF">PF006_g359</name>
    <name evidence="4" type="ORF">PF007_g528</name>
    <name evidence="10" type="ORF">PF008_g1615</name>
    <name evidence="2" type="ORF">PF009_g525</name>
    <name evidence="3" type="ORF">PF011_g1263</name>
</gene>
<evidence type="ECO:0000313" key="2">
    <source>
        <dbReference type="EMBL" id="KAE8949954.1"/>
    </source>
</evidence>
<evidence type="ECO:0000313" key="15">
    <source>
        <dbReference type="Proteomes" id="UP000440732"/>
    </source>
</evidence>
<proteinExistence type="predicted"/>
<evidence type="ECO:0000313" key="11">
    <source>
        <dbReference type="Proteomes" id="UP000429523"/>
    </source>
</evidence>
<evidence type="ECO:0000313" key="8">
    <source>
        <dbReference type="EMBL" id="KAE9257828.1"/>
    </source>
</evidence>
<dbReference type="PANTHER" id="PTHR34230:SF2">
    <property type="entry name" value="SPINDLE ASSEMBLY ABNORMAL PROTEIN 6 N-TERMINAL DOMAIN-CONTAINING PROTEIN"/>
    <property type="match status" value="1"/>
</dbReference>
<dbReference type="Proteomes" id="UP000441208">
    <property type="component" value="Unassembled WGS sequence"/>
</dbReference>
<dbReference type="CDD" id="cd10142">
    <property type="entry name" value="HD_SAS6_N"/>
    <property type="match status" value="1"/>
</dbReference>
<evidence type="ECO:0000313" key="13">
    <source>
        <dbReference type="Proteomes" id="UP000437068"/>
    </source>
</evidence>
<evidence type="ECO:0000313" key="17">
    <source>
        <dbReference type="Proteomes" id="UP000460718"/>
    </source>
</evidence>
<dbReference type="EMBL" id="QXGB01000010">
    <property type="protein sequence ID" value="KAE9237783.1"/>
    <property type="molecule type" value="Genomic_DNA"/>
</dbReference>
<evidence type="ECO:0000259" key="1">
    <source>
        <dbReference type="Pfam" id="PF16531"/>
    </source>
</evidence>
<dbReference type="OrthoDB" id="49058at2759"/>
<dbReference type="EMBL" id="QXFZ01000010">
    <property type="protein sequence ID" value="KAE9140792.1"/>
    <property type="molecule type" value="Genomic_DNA"/>
</dbReference>
<evidence type="ECO:0000313" key="19">
    <source>
        <dbReference type="Proteomes" id="UP000486351"/>
    </source>
</evidence>
<dbReference type="Proteomes" id="UP000429523">
    <property type="component" value="Unassembled WGS sequence"/>
</dbReference>
<dbReference type="EMBL" id="QXGF01000010">
    <property type="protein sequence ID" value="KAE8949954.1"/>
    <property type="molecule type" value="Genomic_DNA"/>
</dbReference>
<organism evidence="3 17">
    <name type="scientific">Phytophthora fragariae</name>
    <dbReference type="NCBI Taxonomy" id="53985"/>
    <lineage>
        <taxon>Eukaryota</taxon>
        <taxon>Sar</taxon>
        <taxon>Stramenopiles</taxon>
        <taxon>Oomycota</taxon>
        <taxon>Peronosporomycetes</taxon>
        <taxon>Peronosporales</taxon>
        <taxon>Peronosporaceae</taxon>
        <taxon>Phytophthora</taxon>
    </lineage>
</organism>
<dbReference type="PANTHER" id="PTHR34230">
    <property type="entry name" value="ASSEMBLY ABNORMAL PROTEIN 6, PUTATIVE-RELATED"/>
    <property type="match status" value="1"/>
</dbReference>
<dbReference type="EMBL" id="QXGA01000007">
    <property type="protein sequence ID" value="KAE9155750.1"/>
    <property type="molecule type" value="Genomic_DNA"/>
</dbReference>
<evidence type="ECO:0000313" key="9">
    <source>
        <dbReference type="EMBL" id="KAE9330374.1"/>
    </source>
</evidence>
<feature type="domain" description="Spindle assembly abnormal protein 6 N-terminal" evidence="1">
    <location>
        <begin position="42"/>
        <end position="175"/>
    </location>
</feature>
<comment type="caution">
    <text evidence="3">The sequence shown here is derived from an EMBL/GenBank/DDBJ whole genome shotgun (WGS) entry which is preliminary data.</text>
</comment>
<evidence type="ECO:0000313" key="12">
    <source>
        <dbReference type="Proteomes" id="UP000433483"/>
    </source>
</evidence>
<dbReference type="AlphaFoldDB" id="A0A6A3MLX7"/>
<dbReference type="Gene3D" id="2.170.210.20">
    <property type="entry name" value="Spindle assembly abnormal protein 6, N-terminal domain"/>
    <property type="match status" value="1"/>
</dbReference>
<dbReference type="EMBL" id="QXFW01000033">
    <property type="protein sequence ID" value="KAE9029083.1"/>
    <property type="molecule type" value="Genomic_DNA"/>
</dbReference>
<sequence length="240" mass="27350">MAMSSSSIGSSRYVDVGADGEAHVPVSATDELDPSLAGGFRVIYDRETPFELRIQDADNTPQQIGTLEAIKVKILILGSDTDIHVVRLELSTESDLFFLYTHTCDLESFHAMQEQQKLMVDFADYANVLIRMLNNCIKEPHNHLAVYLMQADGRARLDFIQNMEYKFIELLSVDFMRASEDTIHQHITFRYTSMKSRLQVLQTRLHEVNSIVKTKNPSLLLQLQKTVPSPSSSRNRYLTH</sequence>
<dbReference type="EMBL" id="QXGD01000014">
    <property type="protein sequence ID" value="KAE9257828.1"/>
    <property type="molecule type" value="Genomic_DNA"/>
</dbReference>
<protein>
    <recommendedName>
        <fullName evidence="1">Spindle assembly abnormal protein 6 N-terminal domain-containing protein</fullName>
    </recommendedName>
</protein>
<evidence type="ECO:0000313" key="5">
    <source>
        <dbReference type="EMBL" id="KAE9155750.1"/>
    </source>
</evidence>
<evidence type="ECO:0000313" key="7">
    <source>
        <dbReference type="EMBL" id="KAE9255777.1"/>
    </source>
</evidence>
<dbReference type="Pfam" id="PF16531">
    <property type="entry name" value="SAS-6_N"/>
    <property type="match status" value="1"/>
</dbReference>
<keyword evidence="12" id="KW-1185">Reference proteome</keyword>
<evidence type="ECO:0000313" key="18">
    <source>
        <dbReference type="Proteomes" id="UP000476176"/>
    </source>
</evidence>
<dbReference type="EMBL" id="QXGC01000008">
    <property type="protein sequence ID" value="KAE9255777.1"/>
    <property type="molecule type" value="Genomic_DNA"/>
</dbReference>
<evidence type="ECO:0000313" key="10">
    <source>
        <dbReference type="EMBL" id="KAE9360846.1"/>
    </source>
</evidence>
<dbReference type="Proteomes" id="UP000476176">
    <property type="component" value="Unassembled WGS sequence"/>
</dbReference>
<evidence type="ECO:0000313" key="16">
    <source>
        <dbReference type="Proteomes" id="UP000441208"/>
    </source>
</evidence>
<dbReference type="Proteomes" id="UP000486351">
    <property type="component" value="Unassembled WGS sequence"/>
</dbReference>
<evidence type="ECO:0000313" key="14">
    <source>
        <dbReference type="Proteomes" id="UP000440367"/>
    </source>
</evidence>
<dbReference type="Proteomes" id="UP000437068">
    <property type="component" value="Unassembled WGS sequence"/>
</dbReference>
<dbReference type="InterPro" id="IPR038558">
    <property type="entry name" value="SAS-6_N_sf"/>
</dbReference>
<dbReference type="EMBL" id="QXGE01000008">
    <property type="protein sequence ID" value="KAE9330374.1"/>
    <property type="molecule type" value="Genomic_DNA"/>
</dbReference>
<accession>A0A6A3MLX7</accession>
<dbReference type="Proteomes" id="UP000460718">
    <property type="component" value="Unassembled WGS sequence"/>
</dbReference>
<evidence type="ECO:0000313" key="6">
    <source>
        <dbReference type="EMBL" id="KAE9237783.1"/>
    </source>
</evidence>